<proteinExistence type="predicted"/>
<dbReference type="SUPFAM" id="SSF53067">
    <property type="entry name" value="Actin-like ATPase domain"/>
    <property type="match status" value="2"/>
</dbReference>
<dbReference type="GO" id="GO:0016462">
    <property type="term" value="F:pyrophosphatase activity"/>
    <property type="evidence" value="ECO:0007669"/>
    <property type="project" value="TreeGrafter"/>
</dbReference>
<dbReference type="Proteomes" id="UP001139411">
    <property type="component" value="Unassembled WGS sequence"/>
</dbReference>
<comment type="caution">
    <text evidence="2">The sequence shown here is derived from an EMBL/GenBank/DDBJ whole genome shotgun (WGS) entry which is preliminary data.</text>
</comment>
<reference evidence="2" key="1">
    <citation type="submission" date="2022-01" db="EMBL/GenBank/DDBJ databases">
        <title>Novel species in genus Dyadobacter.</title>
        <authorList>
            <person name="Ma C."/>
        </authorList>
    </citation>
    <scope>NUCLEOTIDE SEQUENCE</scope>
    <source>
        <strain evidence="2">CY357</strain>
    </source>
</reference>
<feature type="domain" description="Ppx/GppA phosphatase N-terminal" evidence="1">
    <location>
        <begin position="19"/>
        <end position="309"/>
    </location>
</feature>
<sequence>MSSRLGIIDLGTNTFHLLIVDKNGDAVTNIFHDSRPARIGLGGINKKIITQDAVERALTVLTYFRQKLDEFNVPDEKTFAFGTSAIRNAENQQDFCAEILSKTGITITVIDGNREAEYIYKGVRRGADLGDSPSLIMDIGGGSVEFIIGNRSQIFWKQSFEIGGQRLMERFMRNDPLSQGDRKNLYNYFEEKLIPLANAVHQYSPDKLVGSSGTFDTLVDIDFHFRTNERPPKNQTDFPLPLEEFYRAYALILTGNHDERMQIPGMIELRVDMIVVAVCLIDYVLKSYGIKKIQVSSYALKEGVLAEVLAEKTA</sequence>
<accession>A0A9X1QDG5</accession>
<evidence type="ECO:0000259" key="1">
    <source>
        <dbReference type="Pfam" id="PF02541"/>
    </source>
</evidence>
<name>A0A9X1QDG5_9BACT</name>
<dbReference type="InterPro" id="IPR043129">
    <property type="entry name" value="ATPase_NBD"/>
</dbReference>
<dbReference type="AlphaFoldDB" id="A0A9X1QDG5"/>
<dbReference type="RefSeq" id="WP_235178454.1">
    <property type="nucleotide sequence ID" value="NZ_JAKFFV010000009.1"/>
</dbReference>
<dbReference type="InterPro" id="IPR050273">
    <property type="entry name" value="GppA/Ppx_hydrolase"/>
</dbReference>
<dbReference type="Gene3D" id="3.30.420.40">
    <property type="match status" value="1"/>
</dbReference>
<gene>
    <name evidence="2" type="ORF">L0661_16100</name>
</gene>
<dbReference type="EMBL" id="JAKFFV010000009">
    <property type="protein sequence ID" value="MCF2499843.1"/>
    <property type="molecule type" value="Genomic_DNA"/>
</dbReference>
<dbReference type="Pfam" id="PF02541">
    <property type="entry name" value="Ppx-GppA"/>
    <property type="match status" value="1"/>
</dbReference>
<evidence type="ECO:0000313" key="2">
    <source>
        <dbReference type="EMBL" id="MCF2499843.1"/>
    </source>
</evidence>
<dbReference type="PANTHER" id="PTHR30005">
    <property type="entry name" value="EXOPOLYPHOSPHATASE"/>
    <property type="match status" value="1"/>
</dbReference>
<evidence type="ECO:0000313" key="3">
    <source>
        <dbReference type="Proteomes" id="UP001139411"/>
    </source>
</evidence>
<organism evidence="2 3">
    <name type="scientific">Dyadobacter chenhuakuii</name>
    <dbReference type="NCBI Taxonomy" id="2909339"/>
    <lineage>
        <taxon>Bacteria</taxon>
        <taxon>Pseudomonadati</taxon>
        <taxon>Bacteroidota</taxon>
        <taxon>Cytophagia</taxon>
        <taxon>Cytophagales</taxon>
        <taxon>Spirosomataceae</taxon>
        <taxon>Dyadobacter</taxon>
    </lineage>
</organism>
<dbReference type="PANTHER" id="PTHR30005:SF0">
    <property type="entry name" value="RETROGRADE REGULATION PROTEIN 2"/>
    <property type="match status" value="1"/>
</dbReference>
<dbReference type="CDD" id="cd24055">
    <property type="entry name" value="ASKHA_NBD_ChPPX-like"/>
    <property type="match status" value="1"/>
</dbReference>
<protein>
    <submittedName>
        <fullName evidence="2">Phosphatase</fullName>
    </submittedName>
</protein>
<dbReference type="InterPro" id="IPR003695">
    <property type="entry name" value="Ppx_GppA_N"/>
</dbReference>
<dbReference type="Gene3D" id="3.30.420.150">
    <property type="entry name" value="Exopolyphosphatase. Domain 2"/>
    <property type="match status" value="1"/>
</dbReference>